<dbReference type="PATRIC" id="fig|991778.3.peg.5038"/>
<gene>
    <name evidence="2" type="ORF">RBWH47_01542</name>
</gene>
<protein>
    <submittedName>
        <fullName evidence="2">Uncharacterized protein</fullName>
    </submittedName>
</protein>
<evidence type="ECO:0000313" key="3">
    <source>
        <dbReference type="Proteomes" id="UP000006222"/>
    </source>
</evidence>
<feature type="region of interest" description="Disordered" evidence="1">
    <location>
        <begin position="280"/>
        <end position="372"/>
    </location>
</feature>
<feature type="compositionally biased region" description="Polar residues" evidence="1">
    <location>
        <begin position="1"/>
        <end position="16"/>
    </location>
</feature>
<dbReference type="AlphaFoldDB" id="F2AYF3"/>
<evidence type="ECO:0000313" key="2">
    <source>
        <dbReference type="EMBL" id="EGF25304.1"/>
    </source>
</evidence>
<name>F2AYF3_RHOBT</name>
<evidence type="ECO:0000256" key="1">
    <source>
        <dbReference type="SAM" id="MobiDB-lite"/>
    </source>
</evidence>
<comment type="caution">
    <text evidence="2">The sequence shown here is derived from an EMBL/GenBank/DDBJ whole genome shotgun (WGS) entry which is preliminary data.</text>
</comment>
<feature type="compositionally biased region" description="Low complexity" evidence="1">
    <location>
        <begin position="295"/>
        <end position="309"/>
    </location>
</feature>
<accession>F2AYF3</accession>
<proteinExistence type="predicted"/>
<feature type="compositionally biased region" description="Polar residues" evidence="1">
    <location>
        <begin position="355"/>
        <end position="368"/>
    </location>
</feature>
<reference evidence="2 3" key="1">
    <citation type="journal article" date="2013" name="Mar. Genomics">
        <title>Expression of sulfatases in Rhodopirellula baltica and the diversity of sulfatases in the genus Rhodopirellula.</title>
        <authorList>
            <person name="Wegner C.E."/>
            <person name="Richter-Heitmann T."/>
            <person name="Klindworth A."/>
            <person name="Klockow C."/>
            <person name="Richter M."/>
            <person name="Achstetter T."/>
            <person name="Glockner F.O."/>
            <person name="Harder J."/>
        </authorList>
    </citation>
    <scope>NUCLEOTIDE SEQUENCE [LARGE SCALE GENOMIC DNA]</scope>
    <source>
        <strain evidence="2 3">WH47</strain>
    </source>
</reference>
<organism evidence="2 3">
    <name type="scientific">Rhodopirellula baltica WH47</name>
    <dbReference type="NCBI Taxonomy" id="991778"/>
    <lineage>
        <taxon>Bacteria</taxon>
        <taxon>Pseudomonadati</taxon>
        <taxon>Planctomycetota</taxon>
        <taxon>Planctomycetia</taxon>
        <taxon>Pirellulales</taxon>
        <taxon>Pirellulaceae</taxon>
        <taxon>Rhodopirellula</taxon>
    </lineage>
</organism>
<sequence length="385" mass="39752">MGDTETSSFALCTSSPVPHHPTTKENNMRRFINSAAFLGFVATGTMASAQGVLNNAANQVGNAVSRTAGQAQNMARGAADGFRNRVDDAAASSSIQSNGIANSRANRNGNVYSGQNIRANVGQNVTVNGQSYNQNLGTNAAAGYQHHNGYTNHGNVQYGQGQTAHHLGGHQVGMTHHAGTTYHHGSVNHHGTTSQGVHTLRHDASGLEYICVSGQRVYFDGGMNADATGSQQQYQAGYGNADQDYAAPSRDGQSDENDFNQNQNTEVDGAVQTNQSADANRNSDLDADVSGNANAQTDATTASRAAANTNGDANLDANTQVDNQTDANVVGETRANAESNVDAGFTPDGDAGASTEVNSDLNGATGNTDVDAGVDAAADLDGSIQ</sequence>
<feature type="compositionally biased region" description="Polar residues" evidence="1">
    <location>
        <begin position="310"/>
        <end position="327"/>
    </location>
</feature>
<dbReference type="Proteomes" id="UP000006222">
    <property type="component" value="Unassembled WGS sequence"/>
</dbReference>
<dbReference type="EMBL" id="AFAR01000235">
    <property type="protein sequence ID" value="EGF25304.1"/>
    <property type="molecule type" value="Genomic_DNA"/>
</dbReference>
<feature type="region of interest" description="Disordered" evidence="1">
    <location>
        <begin position="1"/>
        <end position="25"/>
    </location>
</feature>
<feature type="region of interest" description="Disordered" evidence="1">
    <location>
        <begin position="241"/>
        <end position="262"/>
    </location>
</feature>